<sequence length="248" mass="27192">MTLAKNLGLYHRTGAGQAHQLVERHAPLVKKIALHLLARLPDSVQLDDLMQAGMIGLLEAAQKYQSTKGASFETYAGIRIRGAIVDEIRKGDWVPRSVHRNARRVAEAIKAVESREGREAQDVEVAAELDMSLADYHACLNDASSGRLFSLDELNESGEVPIEESDGSDNPLQGITSDAFRHSLAGAIEELPEREKLVLSLYYQEELNLKEIGAVLGVSESRVSQIHSQAAMRLRARLSDWQKADAGG</sequence>
<accession>A0ABU3VTL2</accession>
<name>A0ABU3VTL2_9GAMM</name>
<comment type="similarity">
    <text evidence="6">Belongs to the sigma-70 factor family. FliA subfamily.</text>
</comment>
<keyword evidence="3 6" id="KW-0731">Sigma factor</keyword>
<evidence type="ECO:0000256" key="1">
    <source>
        <dbReference type="ARBA" id="ARBA00022490"/>
    </source>
</evidence>
<feature type="DNA-binding region" description="H-T-H motif" evidence="6">
    <location>
        <begin position="209"/>
        <end position="228"/>
    </location>
</feature>
<proteinExistence type="inferred from homology"/>
<comment type="function">
    <text evidence="6">Sigma factors are initiation factors that promote the attachment of RNA polymerase to specific initiation sites and are then released. This sigma factor controls the expression of flagella-related genes.</text>
</comment>
<keyword evidence="1 6" id="KW-0963">Cytoplasm</keyword>
<dbReference type="PROSITE" id="PS00715">
    <property type="entry name" value="SIGMA70_1"/>
    <property type="match status" value="1"/>
</dbReference>
<protein>
    <recommendedName>
        <fullName evidence="6">RNA polymerase sigma factor FliA</fullName>
    </recommendedName>
    <alternativeName>
        <fullName evidence="6">RNA polymerase sigma factor for flagellar operon</fullName>
    </alternativeName>
    <alternativeName>
        <fullName evidence="6">Sigma F</fullName>
    </alternativeName>
    <alternativeName>
        <fullName evidence="6">Sigma-28</fullName>
    </alternativeName>
</protein>
<evidence type="ECO:0000256" key="6">
    <source>
        <dbReference type="HAMAP-Rule" id="MF_00962"/>
    </source>
</evidence>
<dbReference type="InterPro" id="IPR013325">
    <property type="entry name" value="RNA_pol_sigma_r2"/>
</dbReference>
<dbReference type="PANTHER" id="PTHR30385">
    <property type="entry name" value="SIGMA FACTOR F FLAGELLAR"/>
    <property type="match status" value="1"/>
</dbReference>
<evidence type="ECO:0000256" key="2">
    <source>
        <dbReference type="ARBA" id="ARBA00023015"/>
    </source>
</evidence>
<dbReference type="NCBIfam" id="TIGR02937">
    <property type="entry name" value="sigma70-ECF"/>
    <property type="match status" value="1"/>
</dbReference>
<dbReference type="InterPro" id="IPR007627">
    <property type="entry name" value="RNA_pol_sigma70_r2"/>
</dbReference>
<dbReference type="InterPro" id="IPR028617">
    <property type="entry name" value="Sigma70_FliA"/>
</dbReference>
<dbReference type="InterPro" id="IPR014284">
    <property type="entry name" value="RNA_pol_sigma-70_dom"/>
</dbReference>
<dbReference type="SUPFAM" id="SSF88659">
    <property type="entry name" value="Sigma3 and sigma4 domains of RNA polymerase sigma factors"/>
    <property type="match status" value="2"/>
</dbReference>
<dbReference type="PRINTS" id="PR00046">
    <property type="entry name" value="SIGMA70FCT"/>
</dbReference>
<comment type="subcellular location">
    <subcellularLocation>
        <location evidence="6">Cytoplasm</location>
    </subcellularLocation>
</comment>
<dbReference type="InterPro" id="IPR007624">
    <property type="entry name" value="RNA_pol_sigma70_r3"/>
</dbReference>
<evidence type="ECO:0000313" key="8">
    <source>
        <dbReference type="EMBL" id="MDV2077606.1"/>
    </source>
</evidence>
<evidence type="ECO:0000256" key="4">
    <source>
        <dbReference type="ARBA" id="ARBA00023125"/>
    </source>
</evidence>
<dbReference type="NCBIfam" id="TIGR02479">
    <property type="entry name" value="FliA_WhiG"/>
    <property type="match status" value="1"/>
</dbReference>
<dbReference type="EMBL" id="JAWIIJ010000002">
    <property type="protein sequence ID" value="MDV2077606.1"/>
    <property type="molecule type" value="Genomic_DNA"/>
</dbReference>
<feature type="region of interest" description="Sigma-70 factor domain-2" evidence="6">
    <location>
        <begin position="21"/>
        <end position="93"/>
    </location>
</feature>
<keyword evidence="5 6" id="KW-0804">Transcription</keyword>
<evidence type="ECO:0000256" key="5">
    <source>
        <dbReference type="ARBA" id="ARBA00023163"/>
    </source>
</evidence>
<reference evidence="8 9" key="1">
    <citation type="submission" date="2023-10" db="EMBL/GenBank/DDBJ databases">
        <title>Characteristics and mechanism of a salt-tolerant marine origin heterotrophic nitrifying- aerobic denitrifying bacteria Marinobacter xestospongiae HN1.</title>
        <authorList>
            <person name="Qi R."/>
        </authorList>
    </citation>
    <scope>NUCLEOTIDE SEQUENCE [LARGE SCALE GENOMIC DNA]</scope>
    <source>
        <strain evidence="8 9">HN1</strain>
    </source>
</reference>
<dbReference type="InterPro" id="IPR007630">
    <property type="entry name" value="RNA_pol_sigma70_r4"/>
</dbReference>
<dbReference type="PANTHER" id="PTHR30385:SF7">
    <property type="entry name" value="RNA POLYMERASE SIGMA FACTOR FLIA"/>
    <property type="match status" value="1"/>
</dbReference>
<dbReference type="Pfam" id="PF04542">
    <property type="entry name" value="Sigma70_r2"/>
    <property type="match status" value="1"/>
</dbReference>
<dbReference type="PIRSF" id="PIRSF000770">
    <property type="entry name" value="RNA_pol_sigma-SigE/K"/>
    <property type="match status" value="1"/>
</dbReference>
<dbReference type="NCBIfam" id="NF005413">
    <property type="entry name" value="PRK06986.1"/>
    <property type="match status" value="1"/>
</dbReference>
<organism evidence="8 9">
    <name type="scientific">Marinobacter xestospongiae</name>
    <dbReference type="NCBI Taxonomy" id="994319"/>
    <lineage>
        <taxon>Bacteria</taxon>
        <taxon>Pseudomonadati</taxon>
        <taxon>Pseudomonadota</taxon>
        <taxon>Gammaproteobacteria</taxon>
        <taxon>Pseudomonadales</taxon>
        <taxon>Marinobacteraceae</taxon>
        <taxon>Marinobacter</taxon>
    </lineage>
</organism>
<comment type="caution">
    <text evidence="6">Lacks conserved residue(s) required for the propagation of feature annotation.</text>
</comment>
<dbReference type="Proteomes" id="UP001269819">
    <property type="component" value="Unassembled WGS sequence"/>
</dbReference>
<dbReference type="SUPFAM" id="SSF88946">
    <property type="entry name" value="Sigma2 domain of RNA polymerase sigma factors"/>
    <property type="match status" value="1"/>
</dbReference>
<dbReference type="Pfam" id="PF04545">
    <property type="entry name" value="Sigma70_r4"/>
    <property type="match status" value="1"/>
</dbReference>
<feature type="domain" description="RNA polymerase sigma-70" evidence="7">
    <location>
        <begin position="48"/>
        <end position="61"/>
    </location>
</feature>
<gene>
    <name evidence="6" type="primary">fliA</name>
    <name evidence="8" type="ORF">RYS15_02885</name>
</gene>
<feature type="short sequence motif" description="Interaction with polymerase core subunit RpoC" evidence="6">
    <location>
        <begin position="48"/>
        <end position="51"/>
    </location>
</feature>
<dbReference type="InterPro" id="IPR012845">
    <property type="entry name" value="RNA_pol_sigma_FliA_WhiG"/>
</dbReference>
<keyword evidence="9" id="KW-1185">Reference proteome</keyword>
<dbReference type="InterPro" id="IPR013324">
    <property type="entry name" value="RNA_pol_sigma_r3/r4-like"/>
</dbReference>
<evidence type="ECO:0000256" key="3">
    <source>
        <dbReference type="ARBA" id="ARBA00023082"/>
    </source>
</evidence>
<feature type="region of interest" description="Sigma-70 factor domain-4" evidence="6">
    <location>
        <begin position="187"/>
        <end position="235"/>
    </location>
</feature>
<dbReference type="Pfam" id="PF04539">
    <property type="entry name" value="Sigma70_r3"/>
    <property type="match status" value="1"/>
</dbReference>
<comment type="caution">
    <text evidence="8">The sequence shown here is derived from an EMBL/GenBank/DDBJ whole genome shotgun (WGS) entry which is preliminary data.</text>
</comment>
<dbReference type="RefSeq" id="WP_316972521.1">
    <property type="nucleotide sequence ID" value="NZ_JAWIIJ010000002.1"/>
</dbReference>
<keyword evidence="2 6" id="KW-0805">Transcription regulation</keyword>
<dbReference type="CDD" id="cd06171">
    <property type="entry name" value="Sigma70_r4"/>
    <property type="match status" value="1"/>
</dbReference>
<dbReference type="Gene3D" id="1.20.140.160">
    <property type="match status" value="1"/>
</dbReference>
<evidence type="ECO:0000313" key="9">
    <source>
        <dbReference type="Proteomes" id="UP001269819"/>
    </source>
</evidence>
<evidence type="ECO:0000259" key="7">
    <source>
        <dbReference type="PROSITE" id="PS00715"/>
    </source>
</evidence>
<dbReference type="Gene3D" id="1.10.1740.10">
    <property type="match status" value="1"/>
</dbReference>
<dbReference type="InterPro" id="IPR000943">
    <property type="entry name" value="RNA_pol_sigma70"/>
</dbReference>
<keyword evidence="4 6" id="KW-0238">DNA-binding</keyword>
<dbReference type="HAMAP" id="MF_00962">
    <property type="entry name" value="Sigma70_FliA"/>
    <property type="match status" value="1"/>
</dbReference>